<feature type="signal peptide" evidence="7">
    <location>
        <begin position="1"/>
        <end position="19"/>
    </location>
</feature>
<comment type="caution">
    <text evidence="8">The sequence shown here is derived from an EMBL/GenBank/DDBJ whole genome shotgun (WGS) entry which is preliminary data.</text>
</comment>
<evidence type="ECO:0000313" key="8">
    <source>
        <dbReference type="EMBL" id="KAG9508706.1"/>
    </source>
</evidence>
<gene>
    <name evidence="8" type="primary">serinc</name>
    <name evidence="8" type="ORF">GZH46_02792</name>
</gene>
<accession>A0ABQ7S5Q8</accession>
<evidence type="ECO:0000256" key="1">
    <source>
        <dbReference type="ARBA" id="ARBA00004141"/>
    </source>
</evidence>
<dbReference type="Proteomes" id="UP000825002">
    <property type="component" value="Unassembled WGS sequence"/>
</dbReference>
<dbReference type="PANTHER" id="PTHR10383:SF9">
    <property type="entry name" value="SERINE INCORPORATOR, ISOFORM F"/>
    <property type="match status" value="1"/>
</dbReference>
<dbReference type="PANTHER" id="PTHR10383">
    <property type="entry name" value="SERINE INCORPORATOR"/>
    <property type="match status" value="1"/>
</dbReference>
<feature type="chain" id="PRO_5047480630" evidence="7">
    <location>
        <begin position="20"/>
        <end position="395"/>
    </location>
</feature>
<dbReference type="InterPro" id="IPR005016">
    <property type="entry name" value="TDE1/TMS"/>
</dbReference>
<feature type="non-terminal residue" evidence="8">
    <location>
        <position position="395"/>
    </location>
</feature>
<feature type="transmembrane region" description="Helical" evidence="6">
    <location>
        <begin position="258"/>
        <end position="276"/>
    </location>
</feature>
<feature type="transmembrane region" description="Helical" evidence="6">
    <location>
        <begin position="151"/>
        <end position="169"/>
    </location>
</feature>
<feature type="transmembrane region" description="Helical" evidence="6">
    <location>
        <begin position="90"/>
        <end position="109"/>
    </location>
</feature>
<keyword evidence="5 6" id="KW-0472">Membrane</keyword>
<evidence type="ECO:0000256" key="4">
    <source>
        <dbReference type="ARBA" id="ARBA00022989"/>
    </source>
</evidence>
<evidence type="ECO:0000256" key="2">
    <source>
        <dbReference type="ARBA" id="ARBA00006665"/>
    </source>
</evidence>
<feature type="transmembrane region" description="Helical" evidence="6">
    <location>
        <begin position="121"/>
        <end position="139"/>
    </location>
</feature>
<sequence>MGALLSLCTVGQLACCCSSAACSLACSGCSSCRNSVASRIMYAIMLLLTTIASWLMLSDWVQAKLKLAPFCSTLNICNEATGYMAVYRMLFALTMFFIIMAVLMIGVKSSRDARSAIQNGFWGPKYLILIAMMVGAFFIPENSNFSTTWMWFGLAGGFLFMLIQLILIIDFAHSWAESWVDQLEETESKWYYVVCIFLSILSILPSIQKSQPRSGLLQSSMLTLYIMYLTWSALNNSSNAECKPSFLQNTKGMSGSDSQTIVGLLVWFACVIYSSVRNSTNSQVGKLTMSDQVLMKDSGDGTDIEAGCASEPRQTAYDNEEDGVAYSWSFFHFMFALASLYVMMTLTNWYRPEDQGHLSDNNASMWVKIISTWLCSSLYCWTLVAPVILTDRDFS</sequence>
<protein>
    <submittedName>
        <fullName evidence="8">Serine incorporator</fullName>
    </submittedName>
</protein>
<evidence type="ECO:0000256" key="5">
    <source>
        <dbReference type="ARBA" id="ARBA00023136"/>
    </source>
</evidence>
<feature type="transmembrane region" description="Helical" evidence="6">
    <location>
        <begin position="41"/>
        <end position="57"/>
    </location>
</feature>
<feature type="transmembrane region" description="Helical" evidence="6">
    <location>
        <begin position="330"/>
        <end position="350"/>
    </location>
</feature>
<evidence type="ECO:0000256" key="3">
    <source>
        <dbReference type="ARBA" id="ARBA00022692"/>
    </source>
</evidence>
<evidence type="ECO:0000256" key="6">
    <source>
        <dbReference type="SAM" id="Phobius"/>
    </source>
</evidence>
<dbReference type="EMBL" id="JAIFTH010001084">
    <property type="protein sequence ID" value="KAG9508706.1"/>
    <property type="molecule type" value="Genomic_DNA"/>
</dbReference>
<proteinExistence type="inferred from homology"/>
<evidence type="ECO:0000313" key="9">
    <source>
        <dbReference type="Proteomes" id="UP000825002"/>
    </source>
</evidence>
<feature type="transmembrane region" description="Helical" evidence="6">
    <location>
        <begin position="370"/>
        <end position="389"/>
    </location>
</feature>
<evidence type="ECO:0000256" key="7">
    <source>
        <dbReference type="SAM" id="SignalP"/>
    </source>
</evidence>
<name>A0ABQ7S5Q8_9ACAR</name>
<reference evidence="8 9" key="1">
    <citation type="submission" date="2020-10" db="EMBL/GenBank/DDBJ databases">
        <authorList>
            <person name="Klimov P.B."/>
            <person name="Dyachkov S.M."/>
            <person name="Chetverikov P.E."/>
        </authorList>
    </citation>
    <scope>NUCLEOTIDE SEQUENCE [LARGE SCALE GENOMIC DNA]</scope>
    <source>
        <strain evidence="8">BMOC 18-1129-001#AD2665</strain>
        <tissue evidence="8">Entire mites</tissue>
    </source>
</reference>
<organism evidence="8 9">
    <name type="scientific">Fragariocoptes setiger</name>
    <dbReference type="NCBI Taxonomy" id="1670756"/>
    <lineage>
        <taxon>Eukaryota</taxon>
        <taxon>Metazoa</taxon>
        <taxon>Ecdysozoa</taxon>
        <taxon>Arthropoda</taxon>
        <taxon>Chelicerata</taxon>
        <taxon>Arachnida</taxon>
        <taxon>Acari</taxon>
        <taxon>Acariformes</taxon>
        <taxon>Trombidiformes</taxon>
        <taxon>Prostigmata</taxon>
        <taxon>Eupodina</taxon>
        <taxon>Eriophyoidea</taxon>
        <taxon>Phytoptidae</taxon>
        <taxon>Fragariocoptes</taxon>
    </lineage>
</organism>
<keyword evidence="9" id="KW-1185">Reference proteome</keyword>
<keyword evidence="7" id="KW-0732">Signal</keyword>
<comment type="similarity">
    <text evidence="2">Belongs to the TDE1 family.</text>
</comment>
<feature type="transmembrane region" description="Helical" evidence="6">
    <location>
        <begin position="189"/>
        <end position="207"/>
    </location>
</feature>
<dbReference type="Pfam" id="PF03348">
    <property type="entry name" value="Serinc"/>
    <property type="match status" value="1"/>
</dbReference>
<keyword evidence="3 6" id="KW-0812">Transmembrane</keyword>
<keyword evidence="4 6" id="KW-1133">Transmembrane helix</keyword>
<comment type="subcellular location">
    <subcellularLocation>
        <location evidence="1">Membrane</location>
        <topology evidence="1">Multi-pass membrane protein</topology>
    </subcellularLocation>
</comment>